<accession>A0A7W9PRX8</accession>
<dbReference type="InterPro" id="IPR006311">
    <property type="entry name" value="TAT_signal"/>
</dbReference>
<feature type="signal peptide" evidence="1">
    <location>
        <begin position="1"/>
        <end position="28"/>
    </location>
</feature>
<dbReference type="RefSeq" id="WP_184963696.1">
    <property type="nucleotide sequence ID" value="NZ_BAAAWF010000101.1"/>
</dbReference>
<feature type="chain" id="PRO_5031122809" description="Secreted protein" evidence="1">
    <location>
        <begin position="29"/>
        <end position="392"/>
    </location>
</feature>
<name>A0A7W9PRX8_9ACTN</name>
<evidence type="ECO:0000313" key="3">
    <source>
        <dbReference type="Proteomes" id="UP000585836"/>
    </source>
</evidence>
<evidence type="ECO:0000313" key="2">
    <source>
        <dbReference type="EMBL" id="MBB5926779.1"/>
    </source>
</evidence>
<proteinExistence type="predicted"/>
<dbReference type="EMBL" id="JACHJK010000003">
    <property type="protein sequence ID" value="MBB5926779.1"/>
    <property type="molecule type" value="Genomic_DNA"/>
</dbReference>
<evidence type="ECO:0000256" key="1">
    <source>
        <dbReference type="SAM" id="SignalP"/>
    </source>
</evidence>
<keyword evidence="3" id="KW-1185">Reference proteome</keyword>
<dbReference type="PROSITE" id="PS51318">
    <property type="entry name" value="TAT"/>
    <property type="match status" value="1"/>
</dbReference>
<protein>
    <recommendedName>
        <fullName evidence="4">Secreted protein</fullName>
    </recommendedName>
</protein>
<organism evidence="2 3">
    <name type="scientific">Streptomyces echinatus</name>
    <dbReference type="NCBI Taxonomy" id="67293"/>
    <lineage>
        <taxon>Bacteria</taxon>
        <taxon>Bacillati</taxon>
        <taxon>Actinomycetota</taxon>
        <taxon>Actinomycetes</taxon>
        <taxon>Kitasatosporales</taxon>
        <taxon>Streptomycetaceae</taxon>
        <taxon>Streptomyces</taxon>
    </lineage>
</organism>
<reference evidence="2 3" key="1">
    <citation type="submission" date="2020-08" db="EMBL/GenBank/DDBJ databases">
        <title>Genomic Encyclopedia of Type Strains, Phase III (KMG-III): the genomes of soil and plant-associated and newly described type strains.</title>
        <authorList>
            <person name="Whitman W."/>
        </authorList>
    </citation>
    <scope>NUCLEOTIDE SEQUENCE [LARGE SCALE GENOMIC DNA]</scope>
    <source>
        <strain evidence="2 3">CECT 3313</strain>
    </source>
</reference>
<comment type="caution">
    <text evidence="2">The sequence shown here is derived from an EMBL/GenBank/DDBJ whole genome shotgun (WGS) entry which is preliminary data.</text>
</comment>
<evidence type="ECO:0008006" key="4">
    <source>
        <dbReference type="Google" id="ProtNLM"/>
    </source>
</evidence>
<dbReference type="AlphaFoldDB" id="A0A7W9PRX8"/>
<dbReference type="Proteomes" id="UP000585836">
    <property type="component" value="Unassembled WGS sequence"/>
</dbReference>
<sequence length="392" mass="42027">MTTRRTVLAGATAVGAAAAFGTAGQALAADEFGTPTTSSAAQKDARDAIRKVNADMRSNYAALKADLSKRLSPMIVVTNTATGGQFTLLYNGTTDTVQPVPEYFELAKSIAHVPLGIYSILAQYLSDQVPNVPNRDRIDAHDLDMVAAKGQSDHSWVTPLTNFRTTLTTARDKLTAAGLPKDLHDSCKFILDEAIHYIDGVLHDQTFDIPGYDVFSGRVYPKIRTNMVFSAKAQIDGIEGQLKKWRTKLGEAAWSELYVVVFSIWTTSVLNQASIIIKRCMDQSKVDSHLIDVPTAEMLSDPIAVARDNLARIVQDNIAAEMVFASDAEIATALKGRQDLLSEEILNQIGANGTTNPASYKGTAATAATAAALAAGKDACPWHQAQKAAVGV</sequence>
<gene>
    <name evidence="2" type="ORF">FHS34_002235</name>
</gene>
<keyword evidence="1" id="KW-0732">Signal</keyword>